<evidence type="ECO:0000259" key="2">
    <source>
        <dbReference type="Pfam" id="PF20670"/>
    </source>
</evidence>
<dbReference type="AlphaFoldDB" id="A0A9D4TQR3"/>
<proteinExistence type="predicted"/>
<dbReference type="Pfam" id="PF20670">
    <property type="entry name" value="DUF6816"/>
    <property type="match status" value="1"/>
</dbReference>
<dbReference type="EMBL" id="SIDB01000006">
    <property type="protein sequence ID" value="KAI3431864.1"/>
    <property type="molecule type" value="Genomic_DNA"/>
</dbReference>
<evidence type="ECO:0000256" key="1">
    <source>
        <dbReference type="SAM" id="SignalP"/>
    </source>
</evidence>
<feature type="chain" id="PRO_5038963649" description="DUF6816 domain-containing protein" evidence="1">
    <location>
        <begin position="36"/>
        <end position="273"/>
    </location>
</feature>
<gene>
    <name evidence="3" type="ORF">D9Q98_010615</name>
</gene>
<feature type="domain" description="DUF6816" evidence="2">
    <location>
        <begin position="50"/>
        <end position="265"/>
    </location>
</feature>
<sequence>MQQCATPRGLRRRALLAAAAAAAVGVSAPVRPAAASKLPEALDRAWVGLGGGPADLVFPAEFLGVWDVESVLTGVELPKGPELVPDMRVVQRAQREDLDVVVRYQVAFLQNARGEVVPDRSFNTASLMQTYTGTPVAEVQRSIDWDPNDPNTLDMSLQGGLQVSTRVTRRSAERPAADRLLTSEYFQQLISTPQLEQPKVKASQCFTKYHWRTEAEAARGGTGVQVVATQVVSDYLTSYDDPAALLGAMGQPVVVYTYRMAFRRAANAGVAVA</sequence>
<keyword evidence="4" id="KW-1185">Reference proteome</keyword>
<comment type="caution">
    <text evidence="3">The sequence shown here is derived from an EMBL/GenBank/DDBJ whole genome shotgun (WGS) entry which is preliminary data.</text>
</comment>
<feature type="signal peptide" evidence="1">
    <location>
        <begin position="1"/>
        <end position="35"/>
    </location>
</feature>
<reference evidence="3" key="1">
    <citation type="journal article" date="2019" name="Plant J.">
        <title>Chlorella vulgaris genome assembly and annotation reveals the molecular basis for metabolic acclimation to high light conditions.</title>
        <authorList>
            <person name="Cecchin M."/>
            <person name="Marcolungo L."/>
            <person name="Rossato M."/>
            <person name="Girolomoni L."/>
            <person name="Cosentino E."/>
            <person name="Cuine S."/>
            <person name="Li-Beisson Y."/>
            <person name="Delledonne M."/>
            <person name="Ballottari M."/>
        </authorList>
    </citation>
    <scope>NUCLEOTIDE SEQUENCE</scope>
    <source>
        <strain evidence="3">211/11P</strain>
    </source>
</reference>
<dbReference type="InterPro" id="IPR006311">
    <property type="entry name" value="TAT_signal"/>
</dbReference>
<dbReference type="InterPro" id="IPR049213">
    <property type="entry name" value="DUF6816"/>
</dbReference>
<accession>A0A9D4TQR3</accession>
<organism evidence="3 4">
    <name type="scientific">Chlorella vulgaris</name>
    <name type="common">Green alga</name>
    <dbReference type="NCBI Taxonomy" id="3077"/>
    <lineage>
        <taxon>Eukaryota</taxon>
        <taxon>Viridiplantae</taxon>
        <taxon>Chlorophyta</taxon>
        <taxon>core chlorophytes</taxon>
        <taxon>Trebouxiophyceae</taxon>
        <taxon>Chlorellales</taxon>
        <taxon>Chlorellaceae</taxon>
        <taxon>Chlorella clade</taxon>
        <taxon>Chlorella</taxon>
    </lineage>
</organism>
<dbReference type="PROSITE" id="PS51318">
    <property type="entry name" value="TAT"/>
    <property type="match status" value="1"/>
</dbReference>
<evidence type="ECO:0000313" key="3">
    <source>
        <dbReference type="EMBL" id="KAI3431864.1"/>
    </source>
</evidence>
<name>A0A9D4TQR3_CHLVU</name>
<evidence type="ECO:0000313" key="4">
    <source>
        <dbReference type="Proteomes" id="UP001055712"/>
    </source>
</evidence>
<reference evidence="3" key="2">
    <citation type="submission" date="2020-11" db="EMBL/GenBank/DDBJ databases">
        <authorList>
            <person name="Cecchin M."/>
            <person name="Marcolungo L."/>
            <person name="Rossato M."/>
            <person name="Girolomoni L."/>
            <person name="Cosentino E."/>
            <person name="Cuine S."/>
            <person name="Li-Beisson Y."/>
            <person name="Delledonne M."/>
            <person name="Ballottari M."/>
        </authorList>
    </citation>
    <scope>NUCLEOTIDE SEQUENCE</scope>
    <source>
        <strain evidence="3">211/11P</strain>
        <tissue evidence="3">Whole cell</tissue>
    </source>
</reference>
<dbReference type="OrthoDB" id="566577at2759"/>
<protein>
    <recommendedName>
        <fullName evidence="2">DUF6816 domain-containing protein</fullName>
    </recommendedName>
</protein>
<dbReference type="Proteomes" id="UP001055712">
    <property type="component" value="Unassembled WGS sequence"/>
</dbReference>
<keyword evidence="1" id="KW-0732">Signal</keyword>